<gene>
    <name evidence="3" type="ORF">LOTGIDRAFT_165932</name>
</gene>
<dbReference type="HOGENOM" id="CLU_797621_0_0_1"/>
<dbReference type="PANTHER" id="PTHR32385">
    <property type="entry name" value="MANNOSYL PHOSPHORYLINOSITOL CERAMIDE SYNTHASE"/>
    <property type="match status" value="1"/>
</dbReference>
<reference evidence="3 4" key="1">
    <citation type="journal article" date="2013" name="Nature">
        <title>Insights into bilaterian evolution from three spiralian genomes.</title>
        <authorList>
            <person name="Simakov O."/>
            <person name="Marletaz F."/>
            <person name="Cho S.J."/>
            <person name="Edsinger-Gonzales E."/>
            <person name="Havlak P."/>
            <person name="Hellsten U."/>
            <person name="Kuo D.H."/>
            <person name="Larsson T."/>
            <person name="Lv J."/>
            <person name="Arendt D."/>
            <person name="Savage R."/>
            <person name="Osoegawa K."/>
            <person name="de Jong P."/>
            <person name="Grimwood J."/>
            <person name="Chapman J.A."/>
            <person name="Shapiro H."/>
            <person name="Aerts A."/>
            <person name="Otillar R.P."/>
            <person name="Terry A.Y."/>
            <person name="Boore J.L."/>
            <person name="Grigoriev I.V."/>
            <person name="Lindberg D.R."/>
            <person name="Seaver E.C."/>
            <person name="Weisblat D.A."/>
            <person name="Putnam N.H."/>
            <person name="Rokhsar D.S."/>
        </authorList>
    </citation>
    <scope>NUCLEOTIDE SEQUENCE [LARGE SCALE GENOMIC DNA]</scope>
</reference>
<keyword evidence="4" id="KW-1185">Reference proteome</keyword>
<evidence type="ECO:0000256" key="1">
    <source>
        <dbReference type="ARBA" id="ARBA00022679"/>
    </source>
</evidence>
<keyword evidence="2" id="KW-1133">Transmembrane helix</keyword>
<feature type="transmembrane region" description="Helical" evidence="2">
    <location>
        <begin position="12"/>
        <end position="33"/>
    </location>
</feature>
<protein>
    <submittedName>
        <fullName evidence="3">Uncharacterized protein</fullName>
    </submittedName>
</protein>
<proteinExistence type="predicted"/>
<dbReference type="Gene3D" id="3.90.550.20">
    <property type="match status" value="1"/>
</dbReference>
<dbReference type="GO" id="GO:0051999">
    <property type="term" value="P:mannosyl-inositol phosphorylceramide biosynthetic process"/>
    <property type="evidence" value="ECO:0007669"/>
    <property type="project" value="TreeGrafter"/>
</dbReference>
<dbReference type="Pfam" id="PF04488">
    <property type="entry name" value="Gly_transf_sug"/>
    <property type="match status" value="1"/>
</dbReference>
<dbReference type="AlphaFoldDB" id="V4BHJ1"/>
<dbReference type="GeneID" id="20240220"/>
<evidence type="ECO:0000256" key="2">
    <source>
        <dbReference type="SAM" id="Phobius"/>
    </source>
</evidence>
<dbReference type="SUPFAM" id="SSF53448">
    <property type="entry name" value="Nucleotide-diphospho-sugar transferases"/>
    <property type="match status" value="1"/>
</dbReference>
<evidence type="ECO:0000313" key="4">
    <source>
        <dbReference type="Proteomes" id="UP000030746"/>
    </source>
</evidence>
<name>V4BHJ1_LOTGI</name>
<dbReference type="OMA" id="INAFMAC"/>
<keyword evidence="2" id="KW-0472">Membrane</keyword>
<dbReference type="PANTHER" id="PTHR32385:SF15">
    <property type="entry name" value="INOSITOL PHOSPHOCERAMIDE MANNOSYLTRANSFERASE 1"/>
    <property type="match status" value="1"/>
</dbReference>
<dbReference type="InterPro" id="IPR051706">
    <property type="entry name" value="Glycosyltransferase_domain"/>
</dbReference>
<dbReference type="GO" id="GO:0016020">
    <property type="term" value="C:membrane"/>
    <property type="evidence" value="ECO:0007669"/>
    <property type="project" value="GOC"/>
</dbReference>
<dbReference type="EMBL" id="KB202752">
    <property type="protein sequence ID" value="ESO88189.1"/>
    <property type="molecule type" value="Genomic_DNA"/>
</dbReference>
<dbReference type="GO" id="GO:0000030">
    <property type="term" value="F:mannosyltransferase activity"/>
    <property type="evidence" value="ECO:0007669"/>
    <property type="project" value="TreeGrafter"/>
</dbReference>
<evidence type="ECO:0000313" key="3">
    <source>
        <dbReference type="EMBL" id="ESO88189.1"/>
    </source>
</evidence>
<dbReference type="InterPro" id="IPR007577">
    <property type="entry name" value="GlycoTrfase_DXD_sugar-bd_CS"/>
</dbReference>
<keyword evidence="2" id="KW-0812">Transmembrane</keyword>
<keyword evidence="1" id="KW-0808">Transferase</keyword>
<dbReference type="OrthoDB" id="9997758at2759"/>
<organism evidence="3 4">
    <name type="scientific">Lottia gigantea</name>
    <name type="common">Giant owl limpet</name>
    <dbReference type="NCBI Taxonomy" id="225164"/>
    <lineage>
        <taxon>Eukaryota</taxon>
        <taxon>Metazoa</taxon>
        <taxon>Spiralia</taxon>
        <taxon>Lophotrochozoa</taxon>
        <taxon>Mollusca</taxon>
        <taxon>Gastropoda</taxon>
        <taxon>Patellogastropoda</taxon>
        <taxon>Lottioidea</taxon>
        <taxon>Lottiidae</taxon>
        <taxon>Lottia</taxon>
    </lineage>
</organism>
<dbReference type="Proteomes" id="UP000030746">
    <property type="component" value="Unassembled WGS sequence"/>
</dbReference>
<accession>V4BHJ1</accession>
<dbReference type="KEGG" id="lgi:LOTGIDRAFT_165932"/>
<dbReference type="RefSeq" id="XP_009061213.1">
    <property type="nucleotide sequence ID" value="XM_009062965.1"/>
</dbReference>
<sequence length="338" mass="40745">MKIVFLKWKRKKYLILGAVIILIFFYVINFTSLKHSQTDFSYLRLPNDNLPELTQTNLEELPDSGLDKIPRIIHQTWKTADIPDLYIDWIKSWHTLNPDWEYWFWTDENTRAFIAQKYPWFLDVFDNYPEPIRRADSMRYFILYEFGGVYVDLDMENLKSLSPLIKKYYCFLGQEPYVHPMIDSNFEHLPINAIMGCRKGHPFMKLLMDQLPKFSNMWHVLDSTGPHFMRLWFKDYKKYNYNAEHENGTFLTPPEWFFPFVDPVKIKDFHAKCSKYDSLLHHQKRACQFIKEYNGVPSNLKHAFTNHHWIHTYFISRYSLQPPRNIHSIVPSVKIWKP</sequence>
<dbReference type="CTD" id="20240220"/>
<dbReference type="InterPro" id="IPR029044">
    <property type="entry name" value="Nucleotide-diphossugar_trans"/>
</dbReference>